<dbReference type="PROSITE" id="PS51354">
    <property type="entry name" value="GLUTAREDOXIN_2"/>
    <property type="match status" value="1"/>
</dbReference>
<evidence type="ECO:0000256" key="3">
    <source>
        <dbReference type="ARBA" id="ARBA00013662"/>
    </source>
</evidence>
<accession>A0A974E3Z5</accession>
<evidence type="ECO:0000256" key="1">
    <source>
        <dbReference type="ARBA" id="ARBA00002549"/>
    </source>
</evidence>
<dbReference type="PANTHER" id="PTHR46185:SF1">
    <property type="entry name" value="GLUTAREDOXIN-1"/>
    <property type="match status" value="1"/>
</dbReference>
<dbReference type="Pfam" id="PF00462">
    <property type="entry name" value="Glutaredoxin"/>
    <property type="match status" value="1"/>
</dbReference>
<comment type="similarity">
    <text evidence="2">Belongs to the glutaredoxin family.</text>
</comment>
<dbReference type="SUPFAM" id="SSF52833">
    <property type="entry name" value="Thioredoxin-like"/>
    <property type="match status" value="1"/>
</dbReference>
<feature type="domain" description="Glutaredoxin" evidence="4">
    <location>
        <begin position="15"/>
        <end position="69"/>
    </location>
</feature>
<dbReference type="InterPro" id="IPR047185">
    <property type="entry name" value="GLRX1"/>
</dbReference>
<dbReference type="Gene3D" id="3.40.30.10">
    <property type="entry name" value="Glutaredoxin"/>
    <property type="match status" value="1"/>
</dbReference>
<dbReference type="Proteomes" id="UP000694892">
    <property type="component" value="Chromosome 1L"/>
</dbReference>
<dbReference type="InterPro" id="IPR011767">
    <property type="entry name" value="GLR_AS"/>
</dbReference>
<dbReference type="PANTHER" id="PTHR46185">
    <property type="entry name" value="GLUTAREDOXIN-1"/>
    <property type="match status" value="1"/>
</dbReference>
<dbReference type="AlphaFoldDB" id="A0A974E3Z5"/>
<comment type="function">
    <text evidence="1">Has a glutathione-disulfide oxidoreductase activity in the presence of NADPH and glutathione reductase. Reduces low molecular weight disulfides and proteins.</text>
</comment>
<dbReference type="GO" id="GO:0015038">
    <property type="term" value="F:glutathione disulfide oxidoreductase activity"/>
    <property type="evidence" value="ECO:0007669"/>
    <property type="project" value="TreeGrafter"/>
</dbReference>
<name>A0A974E3Z5_XENLA</name>
<evidence type="ECO:0000256" key="2">
    <source>
        <dbReference type="ARBA" id="ARBA00007787"/>
    </source>
</evidence>
<reference evidence="6" key="1">
    <citation type="journal article" date="2016" name="Nature">
        <title>Genome evolution in the allotetraploid frog Xenopus laevis.</title>
        <authorList>
            <person name="Session A.M."/>
            <person name="Uno Y."/>
            <person name="Kwon T."/>
            <person name="Chapman J.A."/>
            <person name="Toyoda A."/>
            <person name="Takahashi S."/>
            <person name="Fukui A."/>
            <person name="Hikosaka A."/>
            <person name="Suzuki A."/>
            <person name="Kondo M."/>
            <person name="van Heeringen S.J."/>
            <person name="Quigley I."/>
            <person name="Heinz S."/>
            <person name="Ogino H."/>
            <person name="Ochi H."/>
            <person name="Hellsten U."/>
            <person name="Lyons J.B."/>
            <person name="Simakov O."/>
            <person name="Putnam N."/>
            <person name="Stites J."/>
            <person name="Kuroki Y."/>
            <person name="Tanaka T."/>
            <person name="Michiue T."/>
            <person name="Watanabe M."/>
            <person name="Bogdanovic O."/>
            <person name="Lister R."/>
            <person name="Georgiou G."/>
            <person name="Paranjpe S.S."/>
            <person name="van Kruijsbergen I."/>
            <person name="Shu S."/>
            <person name="Carlson J."/>
            <person name="Kinoshita T."/>
            <person name="Ohta Y."/>
            <person name="Mawaribuchi S."/>
            <person name="Jenkins J."/>
            <person name="Grimwood J."/>
            <person name="Schmutz J."/>
            <person name="Mitros T."/>
            <person name="Mozaffari S.V."/>
            <person name="Suzuki Y."/>
            <person name="Haramoto Y."/>
            <person name="Yamamoto T.S."/>
            <person name="Takagi C."/>
            <person name="Heald R."/>
            <person name="Miller K."/>
            <person name="Haudenschild C."/>
            <person name="Kitzman J."/>
            <person name="Nakayama T."/>
            <person name="Izutsu Y."/>
            <person name="Robert J."/>
            <person name="Fortriede J."/>
            <person name="Burns K."/>
            <person name="Lotay V."/>
            <person name="Karimi K."/>
            <person name="Yasuoka Y."/>
            <person name="Dichmann D.S."/>
            <person name="Flajnik M.F."/>
            <person name="Houston D.W."/>
            <person name="Shendure J."/>
            <person name="DuPasquier L."/>
            <person name="Vize P.D."/>
            <person name="Zorn A.M."/>
            <person name="Ito M."/>
            <person name="Marcotte E.M."/>
            <person name="Wallingford J.B."/>
            <person name="Ito Y."/>
            <person name="Asashima M."/>
            <person name="Ueno N."/>
            <person name="Matsuda Y."/>
            <person name="Veenstra G.J."/>
            <person name="Fujiyama A."/>
            <person name="Harland R.M."/>
            <person name="Taira M."/>
            <person name="Rokhsar D.S."/>
        </authorList>
    </citation>
    <scope>NUCLEOTIDE SEQUENCE [LARGE SCALE GENOMIC DNA]</scope>
    <source>
        <strain evidence="6">J</strain>
    </source>
</reference>
<protein>
    <recommendedName>
        <fullName evidence="3">Glutaredoxin-1</fullName>
    </recommendedName>
</protein>
<dbReference type="CDD" id="cd03419">
    <property type="entry name" value="GRX_GRXh_1_2_like"/>
    <property type="match status" value="1"/>
</dbReference>
<evidence type="ECO:0000313" key="6">
    <source>
        <dbReference type="Proteomes" id="UP000694892"/>
    </source>
</evidence>
<evidence type="ECO:0000259" key="4">
    <source>
        <dbReference type="Pfam" id="PF00462"/>
    </source>
</evidence>
<dbReference type="InterPro" id="IPR036249">
    <property type="entry name" value="Thioredoxin-like_sf"/>
</dbReference>
<evidence type="ECO:0000313" key="5">
    <source>
        <dbReference type="EMBL" id="OCU02298.1"/>
    </source>
</evidence>
<dbReference type="GO" id="GO:0005739">
    <property type="term" value="C:mitochondrion"/>
    <property type="evidence" value="ECO:0007669"/>
    <property type="project" value="TreeGrafter"/>
</dbReference>
<dbReference type="EMBL" id="CM004466">
    <property type="protein sequence ID" value="OCU02298.1"/>
    <property type="molecule type" value="Genomic_DNA"/>
</dbReference>
<dbReference type="InterPro" id="IPR002109">
    <property type="entry name" value="Glutaredoxin"/>
</dbReference>
<proteinExistence type="inferred from homology"/>
<gene>
    <name evidence="5" type="ORF">XELAEV_18008060mg</name>
</gene>
<dbReference type="PROSITE" id="PS00195">
    <property type="entry name" value="GLUTAREDOXIN_1"/>
    <property type="match status" value="1"/>
</dbReference>
<organism evidence="5 6">
    <name type="scientific">Xenopus laevis</name>
    <name type="common">African clawed frog</name>
    <dbReference type="NCBI Taxonomy" id="8355"/>
    <lineage>
        <taxon>Eukaryota</taxon>
        <taxon>Metazoa</taxon>
        <taxon>Chordata</taxon>
        <taxon>Craniata</taxon>
        <taxon>Vertebrata</taxon>
        <taxon>Euteleostomi</taxon>
        <taxon>Amphibia</taxon>
        <taxon>Batrachia</taxon>
        <taxon>Anura</taxon>
        <taxon>Pipoidea</taxon>
        <taxon>Pipidae</taxon>
        <taxon>Xenopodinae</taxon>
        <taxon>Xenopus</taxon>
        <taxon>Xenopus</taxon>
    </lineage>
</organism>
<sequence>MAQNFVQSKVKPSKVTMFEKSSCPFCVRAKGILTKYKFKEGHLEIIDISKLDFMSSLQQYFMQTTGESTPFTCGNTFRIGLKMTHKLLSMESDLQTKVPRIYIGEKCIGGCSDLVPLENSGELEKALESMGALHV</sequence>